<protein>
    <submittedName>
        <fullName evidence="2">Uncharacterized protein</fullName>
    </submittedName>
</protein>
<dbReference type="EMBL" id="JXTB01000330">
    <property type="protein sequence ID" value="PON45441.1"/>
    <property type="molecule type" value="Genomic_DNA"/>
</dbReference>
<keyword evidence="3" id="KW-1185">Reference proteome</keyword>
<organism evidence="2 3">
    <name type="scientific">Parasponia andersonii</name>
    <name type="common">Sponia andersonii</name>
    <dbReference type="NCBI Taxonomy" id="3476"/>
    <lineage>
        <taxon>Eukaryota</taxon>
        <taxon>Viridiplantae</taxon>
        <taxon>Streptophyta</taxon>
        <taxon>Embryophyta</taxon>
        <taxon>Tracheophyta</taxon>
        <taxon>Spermatophyta</taxon>
        <taxon>Magnoliopsida</taxon>
        <taxon>eudicotyledons</taxon>
        <taxon>Gunneridae</taxon>
        <taxon>Pentapetalae</taxon>
        <taxon>rosids</taxon>
        <taxon>fabids</taxon>
        <taxon>Rosales</taxon>
        <taxon>Cannabaceae</taxon>
        <taxon>Parasponia</taxon>
    </lineage>
</organism>
<dbReference type="OrthoDB" id="421226at2759"/>
<dbReference type="AlphaFoldDB" id="A0A2P5B9J3"/>
<evidence type="ECO:0000313" key="3">
    <source>
        <dbReference type="Proteomes" id="UP000237105"/>
    </source>
</evidence>
<feature type="region of interest" description="Disordered" evidence="1">
    <location>
        <begin position="1"/>
        <end position="70"/>
    </location>
</feature>
<comment type="caution">
    <text evidence="2">The sequence shown here is derived from an EMBL/GenBank/DDBJ whole genome shotgun (WGS) entry which is preliminary data.</text>
</comment>
<name>A0A2P5B9J3_PARAD</name>
<evidence type="ECO:0000313" key="2">
    <source>
        <dbReference type="EMBL" id="PON45441.1"/>
    </source>
</evidence>
<accession>A0A2P5B9J3</accession>
<evidence type="ECO:0000256" key="1">
    <source>
        <dbReference type="SAM" id="MobiDB-lite"/>
    </source>
</evidence>
<proteinExistence type="predicted"/>
<feature type="compositionally biased region" description="Basic and acidic residues" evidence="1">
    <location>
        <begin position="19"/>
        <end position="28"/>
    </location>
</feature>
<feature type="compositionally biased region" description="Low complexity" evidence="1">
    <location>
        <begin position="29"/>
        <end position="41"/>
    </location>
</feature>
<sequence>MADSEKDEAPMLSGSHPQALDEHVDSQLRRSVSCSRSASLSIDMTSMESRERETNLVGHTGPLRSQRTPFVPMSGPLYANHRTDNLLRPSQAVTRQKEAEAKIEKYPSINGINQNDWPDDNFARRNDHLLRSGQLGMCNDPYCTTCPSYYSYKVNPRKHYKAYSHVRFFLNPVQF</sequence>
<dbReference type="Proteomes" id="UP000237105">
    <property type="component" value="Unassembled WGS sequence"/>
</dbReference>
<gene>
    <name evidence="2" type="ORF">PanWU01x14_259200</name>
</gene>
<reference evidence="3" key="1">
    <citation type="submission" date="2016-06" db="EMBL/GenBank/DDBJ databases">
        <title>Parallel loss of symbiosis genes in relatives of nitrogen-fixing non-legume Parasponia.</title>
        <authorList>
            <person name="Van Velzen R."/>
            <person name="Holmer R."/>
            <person name="Bu F."/>
            <person name="Rutten L."/>
            <person name="Van Zeijl A."/>
            <person name="Liu W."/>
            <person name="Santuari L."/>
            <person name="Cao Q."/>
            <person name="Sharma T."/>
            <person name="Shen D."/>
            <person name="Roswanjaya Y."/>
            <person name="Wardhani T."/>
            <person name="Kalhor M.S."/>
            <person name="Jansen J."/>
            <person name="Van den Hoogen J."/>
            <person name="Gungor B."/>
            <person name="Hartog M."/>
            <person name="Hontelez J."/>
            <person name="Verver J."/>
            <person name="Yang W.-C."/>
            <person name="Schijlen E."/>
            <person name="Repin R."/>
            <person name="Schilthuizen M."/>
            <person name="Schranz E."/>
            <person name="Heidstra R."/>
            <person name="Miyata K."/>
            <person name="Fedorova E."/>
            <person name="Kohlen W."/>
            <person name="Bisseling T."/>
            <person name="Smit S."/>
            <person name="Geurts R."/>
        </authorList>
    </citation>
    <scope>NUCLEOTIDE SEQUENCE [LARGE SCALE GENOMIC DNA]</scope>
    <source>
        <strain evidence="3">cv. WU1-14</strain>
    </source>
</reference>